<dbReference type="InterPro" id="IPR006638">
    <property type="entry name" value="Elp3/MiaA/NifB-like_rSAM"/>
</dbReference>
<dbReference type="InterPro" id="IPR007197">
    <property type="entry name" value="rSAM"/>
</dbReference>
<dbReference type="InterPro" id="IPR050377">
    <property type="entry name" value="Radical_SAM_PqqE_MftC-like"/>
</dbReference>
<dbReference type="EMBL" id="JBHRTI010000010">
    <property type="protein sequence ID" value="MFC3149015.1"/>
    <property type="molecule type" value="Genomic_DNA"/>
</dbReference>
<keyword evidence="2" id="KW-0949">S-adenosyl-L-methionine</keyword>
<gene>
    <name evidence="8" type="ORF">ACFOEN_15420</name>
</gene>
<dbReference type="SUPFAM" id="SSF102114">
    <property type="entry name" value="Radical SAM enzymes"/>
    <property type="match status" value="1"/>
</dbReference>
<evidence type="ECO:0000256" key="3">
    <source>
        <dbReference type="ARBA" id="ARBA00022723"/>
    </source>
</evidence>
<feature type="domain" description="Radical SAM core" evidence="7">
    <location>
        <begin position="55"/>
        <end position="270"/>
    </location>
</feature>
<keyword evidence="3" id="KW-0479">Metal-binding</keyword>
<sequence length="412" mass="43723">MAAHSESKALSAARSTSSAAAQPPALREHTQAPAVERPASIADRADVCLAEPNLLNSVPVLQVHPTRRCNLACAHCYTESGPGESETLPVHLLAGAVQDAAALGYGQLAVSGGEPLLYRDLPVLLAAAKAMGMITTITSNAMLATPKRLDELVPVLDGMAVSIDGRPDEHDRIRGQAGAFDKAVANLTHLRERGLPFAFIFTLTQRNADSLEFVIELAAQTGARAVQVHPLTADGRAARTLSGAVPDQLELLAGLMAAEVIGTEKGVAIQVDVLLREQIERACRPLVPQTPVRQLKDAAPVLIVGANGQVLPYTHAVHPALALGNLHQGRLNELAAQWLRSGRADRLAQACGAARDALLAQDDLLAAYWYDTVAEQTHRQEAVPLVFKPAEPAWALLRDLDVTPTMRAAAMV</sequence>
<evidence type="ECO:0000259" key="7">
    <source>
        <dbReference type="PROSITE" id="PS51918"/>
    </source>
</evidence>
<feature type="region of interest" description="Disordered" evidence="6">
    <location>
        <begin position="1"/>
        <end position="36"/>
    </location>
</feature>
<protein>
    <submittedName>
        <fullName evidence="8">Radical SAM protein</fullName>
    </submittedName>
</protein>
<comment type="caution">
    <text evidence="8">The sequence shown here is derived from an EMBL/GenBank/DDBJ whole genome shotgun (WGS) entry which is preliminary data.</text>
</comment>
<dbReference type="SFLD" id="SFLDG01067">
    <property type="entry name" value="SPASM/twitch_domain_containing"/>
    <property type="match status" value="1"/>
</dbReference>
<dbReference type="Gene3D" id="3.20.20.70">
    <property type="entry name" value="Aldolase class I"/>
    <property type="match status" value="1"/>
</dbReference>
<dbReference type="PANTHER" id="PTHR11228">
    <property type="entry name" value="RADICAL SAM DOMAIN PROTEIN"/>
    <property type="match status" value="1"/>
</dbReference>
<evidence type="ECO:0000256" key="6">
    <source>
        <dbReference type="SAM" id="MobiDB-lite"/>
    </source>
</evidence>
<dbReference type="PROSITE" id="PS51918">
    <property type="entry name" value="RADICAL_SAM"/>
    <property type="match status" value="1"/>
</dbReference>
<feature type="compositionally biased region" description="Low complexity" evidence="6">
    <location>
        <begin position="8"/>
        <end position="21"/>
    </location>
</feature>
<accession>A0ABV7HA79</accession>
<keyword evidence="4" id="KW-0408">Iron</keyword>
<evidence type="ECO:0000313" key="9">
    <source>
        <dbReference type="Proteomes" id="UP001595556"/>
    </source>
</evidence>
<reference evidence="9" key="1">
    <citation type="journal article" date="2019" name="Int. J. Syst. Evol. Microbiol.">
        <title>The Global Catalogue of Microorganisms (GCM) 10K type strain sequencing project: providing services to taxonomists for standard genome sequencing and annotation.</title>
        <authorList>
            <consortium name="The Broad Institute Genomics Platform"/>
            <consortium name="The Broad Institute Genome Sequencing Center for Infectious Disease"/>
            <person name="Wu L."/>
            <person name="Ma J."/>
        </authorList>
    </citation>
    <scope>NUCLEOTIDE SEQUENCE [LARGE SCALE GENOMIC DNA]</scope>
    <source>
        <strain evidence="9">KCTC 52168</strain>
    </source>
</reference>
<keyword evidence="5" id="KW-0411">Iron-sulfur</keyword>
<keyword evidence="9" id="KW-1185">Reference proteome</keyword>
<dbReference type="Pfam" id="PF04055">
    <property type="entry name" value="Radical_SAM"/>
    <property type="match status" value="1"/>
</dbReference>
<dbReference type="InterPro" id="IPR058240">
    <property type="entry name" value="rSAM_sf"/>
</dbReference>
<evidence type="ECO:0000256" key="2">
    <source>
        <dbReference type="ARBA" id="ARBA00022691"/>
    </source>
</evidence>
<dbReference type="InterPro" id="IPR013785">
    <property type="entry name" value="Aldolase_TIM"/>
</dbReference>
<evidence type="ECO:0000256" key="1">
    <source>
        <dbReference type="ARBA" id="ARBA00001966"/>
    </source>
</evidence>
<organism evidence="8 9">
    <name type="scientific">Piscinibacterium candidicorallinum</name>
    <dbReference type="NCBI Taxonomy" id="1793872"/>
    <lineage>
        <taxon>Bacteria</taxon>
        <taxon>Pseudomonadati</taxon>
        <taxon>Pseudomonadota</taxon>
        <taxon>Betaproteobacteria</taxon>
        <taxon>Burkholderiales</taxon>
        <taxon>Piscinibacterium</taxon>
    </lineage>
</organism>
<dbReference type="SFLD" id="SFLDS00029">
    <property type="entry name" value="Radical_SAM"/>
    <property type="match status" value="1"/>
</dbReference>
<proteinExistence type="predicted"/>
<dbReference type="Proteomes" id="UP001595556">
    <property type="component" value="Unassembled WGS sequence"/>
</dbReference>
<dbReference type="CDD" id="cd01335">
    <property type="entry name" value="Radical_SAM"/>
    <property type="match status" value="1"/>
</dbReference>
<dbReference type="PANTHER" id="PTHR11228:SF7">
    <property type="entry name" value="PQQA PEPTIDE CYCLASE"/>
    <property type="match status" value="1"/>
</dbReference>
<name>A0ABV7HA79_9BURK</name>
<evidence type="ECO:0000256" key="4">
    <source>
        <dbReference type="ARBA" id="ARBA00023004"/>
    </source>
</evidence>
<evidence type="ECO:0000313" key="8">
    <source>
        <dbReference type="EMBL" id="MFC3149015.1"/>
    </source>
</evidence>
<dbReference type="SMART" id="SM00729">
    <property type="entry name" value="Elp3"/>
    <property type="match status" value="1"/>
</dbReference>
<evidence type="ECO:0000256" key="5">
    <source>
        <dbReference type="ARBA" id="ARBA00023014"/>
    </source>
</evidence>
<dbReference type="RefSeq" id="WP_377305448.1">
    <property type="nucleotide sequence ID" value="NZ_CP180191.1"/>
</dbReference>
<comment type="cofactor">
    <cofactor evidence="1">
        <name>[4Fe-4S] cluster</name>
        <dbReference type="ChEBI" id="CHEBI:49883"/>
    </cofactor>
</comment>